<evidence type="ECO:0000259" key="1">
    <source>
        <dbReference type="PROSITE" id="PS50883"/>
    </source>
</evidence>
<evidence type="ECO:0000313" key="3">
    <source>
        <dbReference type="Proteomes" id="UP000542695"/>
    </source>
</evidence>
<sequence>MIRLALQSIHEENNQIFGHEVLARKILDDGRVLAPGAFMARASDDDWYDLDLRVYQNVLQSPLLIKDPWPLFLNVSPATLKVDSYFSRAVDLLSAIVQSRRAPTVIEISEESELAGRSLDERLDTIKSMGAKIAMDDFGVGYSDLRRLVEHEWSFCKIDISSIKESVDYDSLVDAKAYCDSRNIVVVLERYESKDSKFVLHPFHKSLYQGYAYSKPYLMSELASSPKCRAGQV</sequence>
<dbReference type="PANTHER" id="PTHR33121:SF76">
    <property type="entry name" value="SIGNALING PROTEIN"/>
    <property type="match status" value="1"/>
</dbReference>
<reference evidence="2 3" key="1">
    <citation type="submission" date="2020-04" db="EMBL/GenBank/DDBJ databases">
        <title>Molecular characterization of pseudomonads from Agaricus bisporus reveal novel blotch 2 pathogens in Western Europe.</title>
        <authorList>
            <person name="Taparia T."/>
            <person name="Krijger M."/>
            <person name="Haynes E."/>
            <person name="Elpinstone J.G."/>
            <person name="Noble R."/>
            <person name="Van Der Wolf J."/>
        </authorList>
    </citation>
    <scope>NUCLEOTIDE SEQUENCE [LARGE SCALE GENOMIC DNA]</scope>
    <source>
        <strain evidence="2 3">P7765</strain>
    </source>
</reference>
<comment type="caution">
    <text evidence="2">The sequence shown here is derived from an EMBL/GenBank/DDBJ whole genome shotgun (WGS) entry which is preliminary data.</text>
</comment>
<dbReference type="InterPro" id="IPR050706">
    <property type="entry name" value="Cyclic-di-GMP_PDE-like"/>
</dbReference>
<organism evidence="2 3">
    <name type="scientific">Pseudomonas putida</name>
    <name type="common">Arthrobacter siderocapsulatus</name>
    <dbReference type="NCBI Taxonomy" id="303"/>
    <lineage>
        <taxon>Bacteria</taxon>
        <taxon>Pseudomonadati</taxon>
        <taxon>Pseudomonadota</taxon>
        <taxon>Gammaproteobacteria</taxon>
        <taxon>Pseudomonadales</taxon>
        <taxon>Pseudomonadaceae</taxon>
        <taxon>Pseudomonas</taxon>
    </lineage>
</organism>
<feature type="domain" description="EAL" evidence="1">
    <location>
        <begin position="1"/>
        <end position="230"/>
    </location>
</feature>
<dbReference type="GO" id="GO:0071111">
    <property type="term" value="F:cyclic-guanylate-specific phosphodiesterase activity"/>
    <property type="evidence" value="ECO:0007669"/>
    <property type="project" value="InterPro"/>
</dbReference>
<dbReference type="PROSITE" id="PS50883">
    <property type="entry name" value="EAL"/>
    <property type="match status" value="1"/>
</dbReference>
<accession>A0A7Y8D3L7</accession>
<dbReference type="Gene3D" id="3.20.20.450">
    <property type="entry name" value="EAL domain"/>
    <property type="match status" value="1"/>
</dbReference>
<dbReference type="InterPro" id="IPR035919">
    <property type="entry name" value="EAL_sf"/>
</dbReference>
<evidence type="ECO:0000313" key="2">
    <source>
        <dbReference type="EMBL" id="NWC83852.1"/>
    </source>
</evidence>
<dbReference type="RefSeq" id="WP_177011213.1">
    <property type="nucleotide sequence ID" value="NZ_JACARV010000107.1"/>
</dbReference>
<protein>
    <submittedName>
        <fullName evidence="2">EAL domain-containing protein</fullName>
    </submittedName>
</protein>
<dbReference type="PANTHER" id="PTHR33121">
    <property type="entry name" value="CYCLIC DI-GMP PHOSPHODIESTERASE PDEF"/>
    <property type="match status" value="1"/>
</dbReference>
<gene>
    <name evidence="2" type="ORF">HX798_26725</name>
</gene>
<dbReference type="SMART" id="SM00052">
    <property type="entry name" value="EAL"/>
    <property type="match status" value="1"/>
</dbReference>
<name>A0A7Y8D3L7_PSEPU</name>
<dbReference type="CDD" id="cd01948">
    <property type="entry name" value="EAL"/>
    <property type="match status" value="1"/>
</dbReference>
<dbReference type="AlphaFoldDB" id="A0A7Y8D3L7"/>
<dbReference type="Proteomes" id="UP000542695">
    <property type="component" value="Unassembled WGS sequence"/>
</dbReference>
<dbReference type="SUPFAM" id="SSF141868">
    <property type="entry name" value="EAL domain-like"/>
    <property type="match status" value="1"/>
</dbReference>
<dbReference type="EMBL" id="JACARV010000107">
    <property type="protein sequence ID" value="NWC83852.1"/>
    <property type="molecule type" value="Genomic_DNA"/>
</dbReference>
<dbReference type="InterPro" id="IPR001633">
    <property type="entry name" value="EAL_dom"/>
</dbReference>
<proteinExistence type="predicted"/>
<dbReference type="Pfam" id="PF00563">
    <property type="entry name" value="EAL"/>
    <property type="match status" value="1"/>
</dbReference>